<feature type="transmembrane region" description="Helical" evidence="1">
    <location>
        <begin position="140"/>
        <end position="166"/>
    </location>
</feature>
<keyword evidence="1" id="KW-0812">Transmembrane</keyword>
<organism evidence="2 3">
    <name type="scientific">Clostridium hominis</name>
    <dbReference type="NCBI Taxonomy" id="2763036"/>
    <lineage>
        <taxon>Bacteria</taxon>
        <taxon>Bacillati</taxon>
        <taxon>Bacillota</taxon>
        <taxon>Clostridia</taxon>
        <taxon>Eubacteriales</taxon>
        <taxon>Clostridiaceae</taxon>
        <taxon>Clostridium</taxon>
    </lineage>
</organism>
<evidence type="ECO:0000313" key="2">
    <source>
        <dbReference type="EMBL" id="MBC5629591.1"/>
    </source>
</evidence>
<feature type="transmembrane region" description="Helical" evidence="1">
    <location>
        <begin position="112"/>
        <end position="134"/>
    </location>
</feature>
<feature type="transmembrane region" description="Helical" evidence="1">
    <location>
        <begin position="187"/>
        <end position="209"/>
    </location>
</feature>
<dbReference type="RefSeq" id="WP_186860258.1">
    <property type="nucleotide sequence ID" value="NZ_JACOOO010000025.1"/>
</dbReference>
<sequence length="210" mass="24128">MYRNLRNTFVILTDNMLIYSNGKKETSISYSDIIALKFPSIKYTGGWMKIIYGKKSIRLTVVLENIGDLIKELKEKLDSLGKSNIYKEKSLYNFYKTSSYSDFSWQRVYDNFFLIIITSIVNMVICFGVTILTPNMGTKFLIGLCGCLTILIGSVLSEIVLGIIFAKKSKTLRFSSNLVRDINSEKLIYKIIYPIIIFLQIIIMVFLILK</sequence>
<name>A0ABR7DDW4_9CLOT</name>
<keyword evidence="3" id="KW-1185">Reference proteome</keyword>
<keyword evidence="1" id="KW-1133">Transmembrane helix</keyword>
<keyword evidence="1" id="KW-0472">Membrane</keyword>
<dbReference type="EMBL" id="JACOOO010000025">
    <property type="protein sequence ID" value="MBC5629591.1"/>
    <property type="molecule type" value="Genomic_DNA"/>
</dbReference>
<reference evidence="2 3" key="1">
    <citation type="submission" date="2020-08" db="EMBL/GenBank/DDBJ databases">
        <title>Genome public.</title>
        <authorList>
            <person name="Liu C."/>
            <person name="Sun Q."/>
        </authorList>
    </citation>
    <scope>NUCLEOTIDE SEQUENCE [LARGE SCALE GENOMIC DNA]</scope>
    <source>
        <strain evidence="2 3">NSJ-6</strain>
    </source>
</reference>
<evidence type="ECO:0000313" key="3">
    <source>
        <dbReference type="Proteomes" id="UP000596929"/>
    </source>
</evidence>
<accession>A0ABR7DDW4</accession>
<proteinExistence type="predicted"/>
<gene>
    <name evidence="2" type="ORF">H8S20_11890</name>
</gene>
<protein>
    <submittedName>
        <fullName evidence="2">Uncharacterized protein</fullName>
    </submittedName>
</protein>
<evidence type="ECO:0000256" key="1">
    <source>
        <dbReference type="SAM" id="Phobius"/>
    </source>
</evidence>
<dbReference type="Proteomes" id="UP000596929">
    <property type="component" value="Unassembled WGS sequence"/>
</dbReference>
<comment type="caution">
    <text evidence="2">The sequence shown here is derived from an EMBL/GenBank/DDBJ whole genome shotgun (WGS) entry which is preliminary data.</text>
</comment>